<comment type="caution">
    <text evidence="1">The sequence shown here is derived from an EMBL/GenBank/DDBJ whole genome shotgun (WGS) entry which is preliminary data.</text>
</comment>
<evidence type="ECO:0000313" key="2">
    <source>
        <dbReference type="Proteomes" id="UP000077066"/>
    </source>
</evidence>
<reference evidence="1 2" key="1">
    <citation type="submission" date="2016-04" db="EMBL/GenBank/DDBJ databases">
        <title>Genome sequence of Methanobrevibacter filiformis DSM 11501.</title>
        <authorList>
            <person name="Poehlein A."/>
            <person name="Seedorf H."/>
            <person name="Daniel R."/>
        </authorList>
    </citation>
    <scope>NUCLEOTIDE SEQUENCE [LARGE SCALE GENOMIC DNA]</scope>
    <source>
        <strain evidence="1 2">DSM 11501</strain>
    </source>
</reference>
<dbReference type="EMBL" id="LWMT01000116">
    <property type="protein sequence ID" value="KZX14967.1"/>
    <property type="molecule type" value="Genomic_DNA"/>
</dbReference>
<protein>
    <submittedName>
        <fullName evidence="1">Uncharacterized protein</fullName>
    </submittedName>
</protein>
<dbReference type="PATRIC" id="fig|55758.3.peg.842"/>
<gene>
    <name evidence="1" type="ORF">MBFIL_07530</name>
</gene>
<name>A0A166CK64_9EURY</name>
<accession>A0A166CK64</accession>
<organism evidence="1 2">
    <name type="scientific">Methanobrevibacter filiformis</name>
    <dbReference type="NCBI Taxonomy" id="55758"/>
    <lineage>
        <taxon>Archaea</taxon>
        <taxon>Methanobacteriati</taxon>
        <taxon>Methanobacteriota</taxon>
        <taxon>Methanomada group</taxon>
        <taxon>Methanobacteria</taxon>
        <taxon>Methanobacteriales</taxon>
        <taxon>Methanobacteriaceae</taxon>
        <taxon>Methanobrevibacter</taxon>
    </lineage>
</organism>
<proteinExistence type="predicted"/>
<sequence length="77" mass="9046">MFKLTDELNNAEKTLTKFQLTNIVFNLDVKNLNKKDCSNIMHLFWIESSLDSAENSKKINSFIKTFIFKINKNIPYV</sequence>
<dbReference type="Proteomes" id="UP000077066">
    <property type="component" value="Unassembled WGS sequence"/>
</dbReference>
<dbReference type="AlphaFoldDB" id="A0A166CK64"/>
<evidence type="ECO:0000313" key="1">
    <source>
        <dbReference type="EMBL" id="KZX14967.1"/>
    </source>
</evidence>
<dbReference type="RefSeq" id="WP_066971661.1">
    <property type="nucleotide sequence ID" value="NZ_LWMT01000116.1"/>
</dbReference>
<keyword evidence="2" id="KW-1185">Reference proteome</keyword>